<keyword evidence="1" id="KW-1133">Transmembrane helix</keyword>
<accession>A0A1I5BC19</accession>
<feature type="transmembrane region" description="Helical" evidence="1">
    <location>
        <begin position="190"/>
        <end position="212"/>
    </location>
</feature>
<gene>
    <name evidence="2" type="ORF">SAMN04488695_104128</name>
</gene>
<evidence type="ECO:0000313" key="3">
    <source>
        <dbReference type="Proteomes" id="UP000181899"/>
    </source>
</evidence>
<dbReference type="eggNOG" id="COG4478">
    <property type="taxonomic scope" value="Bacteria"/>
</dbReference>
<feature type="transmembrane region" description="Helical" evidence="1">
    <location>
        <begin position="134"/>
        <end position="154"/>
    </location>
</feature>
<dbReference type="Pfam" id="PF07314">
    <property type="entry name" value="Lit"/>
    <property type="match status" value="1"/>
</dbReference>
<dbReference type="EMBL" id="FOVK01000004">
    <property type="protein sequence ID" value="SFN72252.1"/>
    <property type="molecule type" value="Genomic_DNA"/>
</dbReference>
<dbReference type="Proteomes" id="UP000181899">
    <property type="component" value="Unassembled WGS sequence"/>
</dbReference>
<feature type="transmembrane region" description="Helical" evidence="1">
    <location>
        <begin position="102"/>
        <end position="122"/>
    </location>
</feature>
<dbReference type="OrthoDB" id="9813051at2"/>
<sequence>MEAFPRCFQKQHMNKFKTALYALIHAVAVLTGSVLLGLNTRILYYMNITKIQAQNGEYDYALIKSNYDILIDYLNPFYRGKLQLNGLPMSPQGEFHFYEVKVIFDLVWILFAVSLILSVLLFIKRKRENQLGYLKGAAAFTFILPLLLGIPFVVNFSRAFVVFHEIAFSNDYWIFDPNIDPVIRILPEWFFMYAAFLILLYMVLLALLTLFLEKTFGKKKQDA</sequence>
<dbReference type="InterPro" id="IPR010178">
    <property type="entry name" value="Lit"/>
</dbReference>
<evidence type="ECO:0000313" key="2">
    <source>
        <dbReference type="EMBL" id="SFN72252.1"/>
    </source>
</evidence>
<organism evidence="2 3">
    <name type="scientific">Proteiniclasticum ruminis</name>
    <dbReference type="NCBI Taxonomy" id="398199"/>
    <lineage>
        <taxon>Bacteria</taxon>
        <taxon>Bacillati</taxon>
        <taxon>Bacillota</taxon>
        <taxon>Clostridia</taxon>
        <taxon>Eubacteriales</taxon>
        <taxon>Clostridiaceae</taxon>
        <taxon>Proteiniclasticum</taxon>
    </lineage>
</organism>
<keyword evidence="3" id="KW-1185">Reference proteome</keyword>
<dbReference type="STRING" id="398199.SAMN05421804_10779"/>
<keyword evidence="1" id="KW-0812">Transmembrane</keyword>
<protein>
    <submittedName>
        <fullName evidence="2">Integral membrane protein TIGR01906</fullName>
    </submittedName>
</protein>
<dbReference type="AlphaFoldDB" id="A0A1I5BC19"/>
<dbReference type="NCBIfam" id="TIGR01906">
    <property type="entry name" value="integ_TIGR01906"/>
    <property type="match status" value="1"/>
</dbReference>
<keyword evidence="1" id="KW-0472">Membrane</keyword>
<feature type="transmembrane region" description="Helical" evidence="1">
    <location>
        <begin position="20"/>
        <end position="38"/>
    </location>
</feature>
<evidence type="ECO:0000256" key="1">
    <source>
        <dbReference type="SAM" id="Phobius"/>
    </source>
</evidence>
<proteinExistence type="predicted"/>
<name>A0A1I5BC19_9CLOT</name>
<reference evidence="2 3" key="1">
    <citation type="submission" date="2016-10" db="EMBL/GenBank/DDBJ databases">
        <authorList>
            <person name="de Groot N.N."/>
        </authorList>
    </citation>
    <scope>NUCLEOTIDE SEQUENCE [LARGE SCALE GENOMIC DNA]</scope>
    <source>
        <strain evidence="2 3">ML2</strain>
    </source>
</reference>